<evidence type="ECO:0000256" key="5">
    <source>
        <dbReference type="ARBA" id="ARBA00023295"/>
    </source>
</evidence>
<dbReference type="GO" id="GO:0004650">
    <property type="term" value="F:polygalacturonase activity"/>
    <property type="evidence" value="ECO:0007669"/>
    <property type="project" value="InterPro"/>
</dbReference>
<comment type="similarity">
    <text evidence="1 6">Belongs to the glycosyl hydrolase 28 family.</text>
</comment>
<dbReference type="GO" id="GO:0046576">
    <property type="term" value="F:rhamnogalacturonan alpha-L-rhamnopyranosyl-(1-&gt;4)-alpha-D-galactopyranosyluronide lyase activity"/>
    <property type="evidence" value="ECO:0007669"/>
    <property type="project" value="UniProtKB-ARBA"/>
</dbReference>
<keyword evidence="4" id="KW-0325">Glycoprotein</keyword>
<dbReference type="PANTHER" id="PTHR31736">
    <property type="match status" value="1"/>
</dbReference>
<evidence type="ECO:0000256" key="3">
    <source>
        <dbReference type="ARBA" id="ARBA00023157"/>
    </source>
</evidence>
<reference evidence="8" key="1">
    <citation type="submission" date="2021-01" db="EMBL/GenBank/DDBJ databases">
        <authorList>
            <person name="Corre E."/>
            <person name="Pelletier E."/>
            <person name="Niang G."/>
            <person name="Scheremetjew M."/>
            <person name="Finn R."/>
            <person name="Kale V."/>
            <person name="Holt S."/>
            <person name="Cochrane G."/>
            <person name="Meng A."/>
            <person name="Brown T."/>
            <person name="Cohen L."/>
        </authorList>
    </citation>
    <scope>NUCLEOTIDE SEQUENCE</scope>
    <source>
        <strain evidence="8">MM31A-1</strain>
    </source>
</reference>
<keyword evidence="7" id="KW-0732">Signal</keyword>
<keyword evidence="5 6" id="KW-0326">Glycosidase</keyword>
<keyword evidence="3" id="KW-1015">Disulfide bond</keyword>
<evidence type="ECO:0000256" key="4">
    <source>
        <dbReference type="ARBA" id="ARBA00023180"/>
    </source>
</evidence>
<feature type="signal peptide" evidence="7">
    <location>
        <begin position="1"/>
        <end position="19"/>
    </location>
</feature>
<dbReference type="EMBL" id="HBIO01005957">
    <property type="protein sequence ID" value="CAE0459460.1"/>
    <property type="molecule type" value="Transcribed_RNA"/>
</dbReference>
<dbReference type="GO" id="GO:0005975">
    <property type="term" value="P:carbohydrate metabolic process"/>
    <property type="evidence" value="ECO:0007669"/>
    <property type="project" value="InterPro"/>
</dbReference>
<dbReference type="AlphaFoldDB" id="A0A7S3PYA8"/>
<keyword evidence="2 6" id="KW-0378">Hydrolase</keyword>
<accession>A0A7S3PYA8</accession>
<evidence type="ECO:0000256" key="2">
    <source>
        <dbReference type="ARBA" id="ARBA00022801"/>
    </source>
</evidence>
<evidence type="ECO:0008006" key="9">
    <source>
        <dbReference type="Google" id="ProtNLM"/>
    </source>
</evidence>
<name>A0A7S3PYA8_9STRA</name>
<dbReference type="Gene3D" id="2.160.20.10">
    <property type="entry name" value="Single-stranded right-handed beta-helix, Pectin lyase-like"/>
    <property type="match status" value="1"/>
</dbReference>
<proteinExistence type="inferred from homology"/>
<dbReference type="PANTHER" id="PTHR31736:SF19">
    <property type="entry name" value="PECTIN LYASE SUPERFAMILY PROTEIN-RELATED"/>
    <property type="match status" value="1"/>
</dbReference>
<evidence type="ECO:0000256" key="6">
    <source>
        <dbReference type="RuleBase" id="RU361169"/>
    </source>
</evidence>
<organism evidence="8">
    <name type="scientific">Chaetoceros debilis</name>
    <dbReference type="NCBI Taxonomy" id="122233"/>
    <lineage>
        <taxon>Eukaryota</taxon>
        <taxon>Sar</taxon>
        <taxon>Stramenopiles</taxon>
        <taxon>Ochrophyta</taxon>
        <taxon>Bacillariophyta</taxon>
        <taxon>Coscinodiscophyceae</taxon>
        <taxon>Chaetocerotophycidae</taxon>
        <taxon>Chaetocerotales</taxon>
        <taxon>Chaetocerotaceae</taxon>
        <taxon>Chaetoceros</taxon>
    </lineage>
</organism>
<dbReference type="InterPro" id="IPR012334">
    <property type="entry name" value="Pectin_lyas_fold"/>
</dbReference>
<feature type="chain" id="PRO_5031125226" description="Pectate lyase superfamily protein domain-containing protein" evidence="7">
    <location>
        <begin position="20"/>
        <end position="603"/>
    </location>
</feature>
<evidence type="ECO:0000256" key="1">
    <source>
        <dbReference type="ARBA" id="ARBA00008834"/>
    </source>
</evidence>
<protein>
    <recommendedName>
        <fullName evidence="9">Pectate lyase superfamily protein domain-containing protein</fullName>
    </recommendedName>
</protein>
<evidence type="ECO:0000313" key="8">
    <source>
        <dbReference type="EMBL" id="CAE0459460.1"/>
    </source>
</evidence>
<dbReference type="InterPro" id="IPR000743">
    <property type="entry name" value="Glyco_hydro_28"/>
</dbReference>
<sequence length="603" mass="67370">MNWLRKFVCLFAACAEARTLTIEEFGGLPDSQIHLDGPNLFHGTFCQSLEDSAMALSASCLYPEFMHSSLQDNSKRFDLSASQQFKHRADEDEKVVQQARKNTQAYNSALSSAKYGDVILLHENESYSFIGGIEGVGLNGLTLDFAGYTRFIFDLETWPMRDWSGGSQWEGKSEYSPGIDLKDCSNMVITCSASEKAIVKVDYEKNEIYVDSESGSGGIIDGHGKKWWDIAIAGEIEVESRPRLVDIQSSMNITVEHVTLVNSPYWTLTLESIGAEVHHVNVLVDRKYQRHIVNNTMTDDLERFIQDLERSTDKKGPTTAWRQLRSSQELGKFHFPTLPDWILQPQNLNTDGIDPIGENIYIHDCIILNDDDSIAVKPPINGKKGYVLNGTIPYECTRNITIENIVATGFGLSIGSVGPNENHPCVDNVKFSNVKMPGTGKGIYIKSNKSDCKGNVSSKISNILYENIHIKQPIWWPIWIGPQQQHEPHQSLGGACSLEYPLDSSRCPTQGCATFENITLRNILIDDPLLSPGVILGNETNPMKNIVFENVTMTVPLKYYLTHGRLPFYTKRFPYTGRFECANVANGISRGSSPVPDCFETVD</sequence>
<dbReference type="SUPFAM" id="SSF51126">
    <property type="entry name" value="Pectin lyase-like"/>
    <property type="match status" value="1"/>
</dbReference>
<evidence type="ECO:0000256" key="7">
    <source>
        <dbReference type="SAM" id="SignalP"/>
    </source>
</evidence>
<dbReference type="InterPro" id="IPR011050">
    <property type="entry name" value="Pectin_lyase_fold/virulence"/>
</dbReference>
<dbReference type="Pfam" id="PF00295">
    <property type="entry name" value="Glyco_hydro_28"/>
    <property type="match status" value="2"/>
</dbReference>
<gene>
    <name evidence="8" type="ORF">CDEB00056_LOCUS4301</name>
</gene>